<dbReference type="EMBL" id="CM018047">
    <property type="protein sequence ID" value="KAA8523212.1"/>
    <property type="molecule type" value="Genomic_DNA"/>
</dbReference>
<dbReference type="GO" id="GO:0005783">
    <property type="term" value="C:endoplasmic reticulum"/>
    <property type="evidence" value="ECO:0007669"/>
    <property type="project" value="TreeGrafter"/>
</dbReference>
<name>A0A5J5A0G5_9ASTE</name>
<dbReference type="SUPFAM" id="SSF53187">
    <property type="entry name" value="Zn-dependent exopeptidases"/>
    <property type="match status" value="1"/>
</dbReference>
<organism evidence="1 2">
    <name type="scientific">Nyssa sinensis</name>
    <dbReference type="NCBI Taxonomy" id="561372"/>
    <lineage>
        <taxon>Eukaryota</taxon>
        <taxon>Viridiplantae</taxon>
        <taxon>Streptophyta</taxon>
        <taxon>Embryophyta</taxon>
        <taxon>Tracheophyta</taxon>
        <taxon>Spermatophyta</taxon>
        <taxon>Magnoliopsida</taxon>
        <taxon>eudicotyledons</taxon>
        <taxon>Gunneridae</taxon>
        <taxon>Pentapetalae</taxon>
        <taxon>asterids</taxon>
        <taxon>Cornales</taxon>
        <taxon>Nyssaceae</taxon>
        <taxon>Nyssa</taxon>
    </lineage>
</organism>
<sequence>MQLLTSIKKTVSLPRTVNNKDLHKQFQCVATDMLGAKTIIEPRPRMGSEAFSLFAEGIPGYYFLLGMQNETRRRLKSVHFPYFMLNEDVLPYGAALHASLATRYLLEYQPKPISPKENFHDEL</sequence>
<accession>A0A5J5A0G5</accession>
<dbReference type="InterPro" id="IPR002933">
    <property type="entry name" value="Peptidase_M20"/>
</dbReference>
<dbReference type="GO" id="GO:0010179">
    <property type="term" value="F:IAA-Ala conjugate hydrolase activity"/>
    <property type="evidence" value="ECO:0007669"/>
    <property type="project" value="TreeGrafter"/>
</dbReference>
<evidence type="ECO:0000313" key="2">
    <source>
        <dbReference type="Proteomes" id="UP000325577"/>
    </source>
</evidence>
<reference evidence="1 2" key="1">
    <citation type="submission" date="2019-09" db="EMBL/GenBank/DDBJ databases">
        <title>A chromosome-level genome assembly of the Chinese tupelo Nyssa sinensis.</title>
        <authorList>
            <person name="Yang X."/>
            <person name="Kang M."/>
            <person name="Yang Y."/>
            <person name="Xiong H."/>
            <person name="Wang M."/>
            <person name="Zhang Z."/>
            <person name="Wang Z."/>
            <person name="Wu H."/>
            <person name="Ma T."/>
            <person name="Liu J."/>
            <person name="Xi Z."/>
        </authorList>
    </citation>
    <scope>NUCLEOTIDE SEQUENCE [LARGE SCALE GENOMIC DNA]</scope>
    <source>
        <strain evidence="1">J267</strain>
        <tissue evidence="1">Leaf</tissue>
    </source>
</reference>
<dbReference type="InterPro" id="IPR017439">
    <property type="entry name" value="Amidohydrolase"/>
</dbReference>
<protein>
    <recommendedName>
        <fullName evidence="3">Peptidase M20 dimerisation domain-containing protein</fullName>
    </recommendedName>
</protein>
<dbReference type="OrthoDB" id="6119954at2759"/>
<gene>
    <name evidence="1" type="ORF">F0562_009635</name>
</gene>
<proteinExistence type="predicted"/>
<dbReference type="GO" id="GO:0009850">
    <property type="term" value="P:auxin metabolic process"/>
    <property type="evidence" value="ECO:0007669"/>
    <property type="project" value="TreeGrafter"/>
</dbReference>
<dbReference type="AlphaFoldDB" id="A0A5J5A0G5"/>
<evidence type="ECO:0008006" key="3">
    <source>
        <dbReference type="Google" id="ProtNLM"/>
    </source>
</evidence>
<dbReference type="PANTHER" id="PTHR11014">
    <property type="entry name" value="PEPTIDASE M20 FAMILY MEMBER"/>
    <property type="match status" value="1"/>
</dbReference>
<dbReference type="Proteomes" id="UP000325577">
    <property type="component" value="Linkage Group LG4"/>
</dbReference>
<evidence type="ECO:0000313" key="1">
    <source>
        <dbReference type="EMBL" id="KAA8523212.1"/>
    </source>
</evidence>
<dbReference type="Gene3D" id="3.40.630.10">
    <property type="entry name" value="Zn peptidases"/>
    <property type="match status" value="1"/>
</dbReference>
<keyword evidence="2" id="KW-1185">Reference proteome</keyword>
<dbReference type="PANTHER" id="PTHR11014:SF119">
    <property type="entry name" value="IAA-AMINO ACID HYDROLASE ILR1-LIKE 1"/>
    <property type="match status" value="1"/>
</dbReference>
<dbReference type="Pfam" id="PF01546">
    <property type="entry name" value="Peptidase_M20"/>
    <property type="match status" value="1"/>
</dbReference>